<keyword evidence="1" id="KW-0812">Transmembrane</keyword>
<feature type="transmembrane region" description="Helical" evidence="1">
    <location>
        <begin position="114"/>
        <end position="147"/>
    </location>
</feature>
<keyword evidence="1" id="KW-1133">Transmembrane helix</keyword>
<proteinExistence type="predicted"/>
<protein>
    <submittedName>
        <fullName evidence="2">Uncharacterized protein</fullName>
    </submittedName>
</protein>
<evidence type="ECO:0000313" key="2">
    <source>
        <dbReference type="EMBL" id="MYZ66181.1"/>
    </source>
</evidence>
<name>A0ABD6J9J7_9LACO</name>
<organism evidence="2 3">
    <name type="scientific">Ligilactobacillus salivarius</name>
    <dbReference type="NCBI Taxonomy" id="1624"/>
    <lineage>
        <taxon>Bacteria</taxon>
        <taxon>Bacillati</taxon>
        <taxon>Bacillota</taxon>
        <taxon>Bacilli</taxon>
        <taxon>Lactobacillales</taxon>
        <taxon>Lactobacillaceae</taxon>
        <taxon>Ligilactobacillus</taxon>
    </lineage>
</organism>
<dbReference type="EMBL" id="VSTU01000004">
    <property type="protein sequence ID" value="MYZ66181.1"/>
    <property type="molecule type" value="Genomic_DNA"/>
</dbReference>
<sequence length="157" mass="18464">MSGGNELNWKQILRDKYSALVCGISSFLLNMWYYCSLMEIINRFNLEEKLNHKSGLVLNGKDAFEVLKYYGYDQLIMKALIGSVLVILFSYILWNCFCKNMYDYIYYSDYNAYFWLNLAVYVLNICLTMIIFKWIIVLWLIIIIGFFYAAANSKSAS</sequence>
<comment type="caution">
    <text evidence="2">The sequence shown here is derived from an EMBL/GenBank/DDBJ whole genome shotgun (WGS) entry which is preliminary data.</text>
</comment>
<accession>A0ABD6J9J7</accession>
<gene>
    <name evidence="2" type="ORF">FYL06_04350</name>
</gene>
<feature type="transmembrane region" description="Helical" evidence="1">
    <location>
        <begin position="17"/>
        <end position="35"/>
    </location>
</feature>
<dbReference type="Proteomes" id="UP000471300">
    <property type="component" value="Unassembled WGS sequence"/>
</dbReference>
<evidence type="ECO:0000313" key="3">
    <source>
        <dbReference type="Proteomes" id="UP000471300"/>
    </source>
</evidence>
<evidence type="ECO:0000256" key="1">
    <source>
        <dbReference type="SAM" id="Phobius"/>
    </source>
</evidence>
<reference evidence="2 3" key="1">
    <citation type="journal article" date="2020" name="Food Funct.">
        <title>Screening of Lactobacillus salivarius strains from the feces of Chinese populations and the evaluation of their effects against intestinal inflammation in mice.</title>
        <authorList>
            <person name="Zhai Q."/>
            <person name="Shen X."/>
            <person name="Cen S."/>
            <person name="Zhang C."/>
            <person name="Tian F."/>
            <person name="Zhao J."/>
            <person name="Zhang H."/>
            <person name="Xue Y."/>
            <person name="Chen W."/>
        </authorList>
    </citation>
    <scope>NUCLEOTIDE SEQUENCE [LARGE SCALE GENOMIC DNA]</scope>
    <source>
        <strain evidence="2 3">FZJTZ28M4.scaf</strain>
    </source>
</reference>
<keyword evidence="1" id="KW-0472">Membrane</keyword>
<dbReference type="AlphaFoldDB" id="A0ABD6J9J7"/>
<feature type="transmembrane region" description="Helical" evidence="1">
    <location>
        <begin position="75"/>
        <end position="94"/>
    </location>
</feature>